<feature type="domain" description="Rhodopsin" evidence="8">
    <location>
        <begin position="75"/>
        <end position="288"/>
    </location>
</feature>
<evidence type="ECO:0000256" key="5">
    <source>
        <dbReference type="ARBA" id="ARBA00038359"/>
    </source>
</evidence>
<keyword evidence="4 7" id="KW-0472">Membrane</keyword>
<sequence>MPSATMNTFAHQQFTPEYLAADNSARLFITCIAFLSIETIFICLLYTSRFLSGEPKKANLSMVVLMTGCYIVCLGKIAVGILSIKIGGAGRHTPTLTPTEITNSLKLNTTLQLVCPLTTSFSKLSILCLLHAILASTSRRSELVIRGTFIYVTTVAIIQLIIPLANCQPFAYNWDIHTPGRCAIDGLALWKYMSIPNVLSTLFIVCIPVPALWRLRVSPLTKAGLVVVLMVCGAGVVAAILRFLAFVRVENFSDFTYEEIEPMSWTVAESGIYMVAGVLPTLRPLVRRVFGGVQVDGLVSASFGGKRGKVVVKGEGSGTSENSMDKGGKGTVTEIEDEEKGYMGMR</sequence>
<evidence type="ECO:0000256" key="1">
    <source>
        <dbReference type="ARBA" id="ARBA00004141"/>
    </source>
</evidence>
<feature type="transmembrane region" description="Helical" evidence="7">
    <location>
        <begin position="111"/>
        <end position="134"/>
    </location>
</feature>
<feature type="transmembrane region" description="Helical" evidence="7">
    <location>
        <begin position="143"/>
        <end position="165"/>
    </location>
</feature>
<feature type="transmembrane region" description="Helical" evidence="7">
    <location>
        <begin position="225"/>
        <end position="245"/>
    </location>
</feature>
<keyword evidence="2 7" id="KW-0812">Transmembrane</keyword>
<protein>
    <recommendedName>
        <fullName evidence="8">Rhodopsin domain-containing protein</fullName>
    </recommendedName>
</protein>
<feature type="transmembrane region" description="Helical" evidence="7">
    <location>
        <begin position="195"/>
        <end position="213"/>
    </location>
</feature>
<evidence type="ECO:0000256" key="3">
    <source>
        <dbReference type="ARBA" id="ARBA00022989"/>
    </source>
</evidence>
<dbReference type="PANTHER" id="PTHR33048">
    <property type="entry name" value="PTH11-LIKE INTEGRAL MEMBRANE PROTEIN (AFU_ORTHOLOGUE AFUA_5G11245)"/>
    <property type="match status" value="1"/>
</dbReference>
<dbReference type="EMBL" id="ML976987">
    <property type="protein sequence ID" value="KAF1958303.1"/>
    <property type="molecule type" value="Genomic_DNA"/>
</dbReference>
<reference evidence="9" key="1">
    <citation type="journal article" date="2020" name="Stud. Mycol.">
        <title>101 Dothideomycetes genomes: a test case for predicting lifestyles and emergence of pathogens.</title>
        <authorList>
            <person name="Haridas S."/>
            <person name="Albert R."/>
            <person name="Binder M."/>
            <person name="Bloem J."/>
            <person name="Labutti K."/>
            <person name="Salamov A."/>
            <person name="Andreopoulos B."/>
            <person name="Baker S."/>
            <person name="Barry K."/>
            <person name="Bills G."/>
            <person name="Bluhm B."/>
            <person name="Cannon C."/>
            <person name="Castanera R."/>
            <person name="Culley D."/>
            <person name="Daum C."/>
            <person name="Ezra D."/>
            <person name="Gonzalez J."/>
            <person name="Henrissat B."/>
            <person name="Kuo A."/>
            <person name="Liang C."/>
            <person name="Lipzen A."/>
            <person name="Lutzoni F."/>
            <person name="Magnuson J."/>
            <person name="Mondo S."/>
            <person name="Nolan M."/>
            <person name="Ohm R."/>
            <person name="Pangilinan J."/>
            <person name="Park H.-J."/>
            <person name="Ramirez L."/>
            <person name="Alfaro M."/>
            <person name="Sun H."/>
            <person name="Tritt A."/>
            <person name="Yoshinaga Y."/>
            <person name="Zwiers L.-H."/>
            <person name="Turgeon B."/>
            <person name="Goodwin S."/>
            <person name="Spatafora J."/>
            <person name="Crous P."/>
            <person name="Grigoriev I."/>
        </authorList>
    </citation>
    <scope>NUCLEOTIDE SEQUENCE</scope>
    <source>
        <strain evidence="9">CBS 675.92</strain>
    </source>
</reference>
<name>A0A6A5TZI8_9PLEO</name>
<evidence type="ECO:0000256" key="7">
    <source>
        <dbReference type="SAM" id="Phobius"/>
    </source>
</evidence>
<evidence type="ECO:0000256" key="2">
    <source>
        <dbReference type="ARBA" id="ARBA00022692"/>
    </source>
</evidence>
<dbReference type="InterPro" id="IPR052337">
    <property type="entry name" value="SAT4-like"/>
</dbReference>
<evidence type="ECO:0000259" key="8">
    <source>
        <dbReference type="Pfam" id="PF20684"/>
    </source>
</evidence>
<dbReference type="PANTHER" id="PTHR33048:SF156">
    <property type="entry name" value="INTEGRAL MEMBRANE PROTEIN"/>
    <property type="match status" value="1"/>
</dbReference>
<comment type="subcellular location">
    <subcellularLocation>
        <location evidence="1">Membrane</location>
        <topology evidence="1">Multi-pass membrane protein</topology>
    </subcellularLocation>
</comment>
<feature type="transmembrane region" description="Helical" evidence="7">
    <location>
        <begin position="27"/>
        <end position="48"/>
    </location>
</feature>
<dbReference type="GO" id="GO:0016020">
    <property type="term" value="C:membrane"/>
    <property type="evidence" value="ECO:0007669"/>
    <property type="project" value="UniProtKB-SubCell"/>
</dbReference>
<comment type="similarity">
    <text evidence="5">Belongs to the SAT4 family.</text>
</comment>
<proteinExistence type="inferred from homology"/>
<gene>
    <name evidence="9" type="ORF">CC80DRAFT_503084</name>
</gene>
<evidence type="ECO:0000313" key="10">
    <source>
        <dbReference type="Proteomes" id="UP000800035"/>
    </source>
</evidence>
<keyword evidence="3 7" id="KW-1133">Transmembrane helix</keyword>
<feature type="transmembrane region" description="Helical" evidence="7">
    <location>
        <begin position="60"/>
        <end position="84"/>
    </location>
</feature>
<dbReference type="Pfam" id="PF20684">
    <property type="entry name" value="Fung_rhodopsin"/>
    <property type="match status" value="1"/>
</dbReference>
<evidence type="ECO:0000256" key="6">
    <source>
        <dbReference type="SAM" id="MobiDB-lite"/>
    </source>
</evidence>
<evidence type="ECO:0000313" key="9">
    <source>
        <dbReference type="EMBL" id="KAF1958303.1"/>
    </source>
</evidence>
<keyword evidence="10" id="KW-1185">Reference proteome</keyword>
<dbReference type="InterPro" id="IPR049326">
    <property type="entry name" value="Rhodopsin_dom_fungi"/>
</dbReference>
<accession>A0A6A5TZI8</accession>
<organism evidence="9 10">
    <name type="scientific">Byssothecium circinans</name>
    <dbReference type="NCBI Taxonomy" id="147558"/>
    <lineage>
        <taxon>Eukaryota</taxon>
        <taxon>Fungi</taxon>
        <taxon>Dikarya</taxon>
        <taxon>Ascomycota</taxon>
        <taxon>Pezizomycotina</taxon>
        <taxon>Dothideomycetes</taxon>
        <taxon>Pleosporomycetidae</taxon>
        <taxon>Pleosporales</taxon>
        <taxon>Massarineae</taxon>
        <taxon>Massarinaceae</taxon>
        <taxon>Byssothecium</taxon>
    </lineage>
</organism>
<feature type="region of interest" description="Disordered" evidence="6">
    <location>
        <begin position="314"/>
        <end position="346"/>
    </location>
</feature>
<dbReference type="AlphaFoldDB" id="A0A6A5TZI8"/>
<evidence type="ECO:0000256" key="4">
    <source>
        <dbReference type="ARBA" id="ARBA00023136"/>
    </source>
</evidence>
<dbReference type="Proteomes" id="UP000800035">
    <property type="component" value="Unassembled WGS sequence"/>
</dbReference>
<dbReference type="OrthoDB" id="3648173at2759"/>